<reference evidence="1" key="1">
    <citation type="submission" date="2019-10" db="EMBL/GenBank/DDBJ databases">
        <authorList>
            <consortium name="DOE Joint Genome Institute"/>
            <person name="Kuo A."/>
            <person name="Miyauchi S."/>
            <person name="Kiss E."/>
            <person name="Drula E."/>
            <person name="Kohler A."/>
            <person name="Sanchez-Garcia M."/>
            <person name="Andreopoulos B."/>
            <person name="Barry K.W."/>
            <person name="Bonito G."/>
            <person name="Buee M."/>
            <person name="Carver A."/>
            <person name="Chen C."/>
            <person name="Cichocki N."/>
            <person name="Clum A."/>
            <person name="Culley D."/>
            <person name="Crous P.W."/>
            <person name="Fauchery L."/>
            <person name="Girlanda M."/>
            <person name="Hayes R."/>
            <person name="Keri Z."/>
            <person name="Labutti K."/>
            <person name="Lipzen A."/>
            <person name="Lombard V."/>
            <person name="Magnuson J."/>
            <person name="Maillard F."/>
            <person name="Morin E."/>
            <person name="Murat C."/>
            <person name="Nolan M."/>
            <person name="Ohm R."/>
            <person name="Pangilinan J."/>
            <person name="Pereira M."/>
            <person name="Perotto S."/>
            <person name="Peter M."/>
            <person name="Riley R."/>
            <person name="Sitrit Y."/>
            <person name="Stielow B."/>
            <person name="Szollosi G."/>
            <person name="Zifcakova L."/>
            <person name="Stursova M."/>
            <person name="Spatafora J.W."/>
            <person name="Tedersoo L."/>
            <person name="Vaario L.-M."/>
            <person name="Yamada A."/>
            <person name="Yan M."/>
            <person name="Wang P."/>
            <person name="Xu J."/>
            <person name="Bruns T."/>
            <person name="Baldrian P."/>
            <person name="Vilgalys R."/>
            <person name="Henrissat B."/>
            <person name="Grigoriev I.V."/>
            <person name="Hibbett D."/>
            <person name="Nagy L.G."/>
            <person name="Martin F.M."/>
        </authorList>
    </citation>
    <scope>NUCLEOTIDE SEQUENCE</scope>
    <source>
        <strain evidence="1">P2</strain>
    </source>
</reference>
<name>A0ACB6ZQ39_THEGA</name>
<reference evidence="1" key="2">
    <citation type="journal article" date="2020" name="Nat. Commun.">
        <title>Large-scale genome sequencing of mycorrhizal fungi provides insights into the early evolution of symbiotic traits.</title>
        <authorList>
            <person name="Miyauchi S."/>
            <person name="Kiss E."/>
            <person name="Kuo A."/>
            <person name="Drula E."/>
            <person name="Kohler A."/>
            <person name="Sanchez-Garcia M."/>
            <person name="Morin E."/>
            <person name="Andreopoulos B."/>
            <person name="Barry K.W."/>
            <person name="Bonito G."/>
            <person name="Buee M."/>
            <person name="Carver A."/>
            <person name="Chen C."/>
            <person name="Cichocki N."/>
            <person name="Clum A."/>
            <person name="Culley D."/>
            <person name="Crous P.W."/>
            <person name="Fauchery L."/>
            <person name="Girlanda M."/>
            <person name="Hayes R.D."/>
            <person name="Keri Z."/>
            <person name="LaButti K."/>
            <person name="Lipzen A."/>
            <person name="Lombard V."/>
            <person name="Magnuson J."/>
            <person name="Maillard F."/>
            <person name="Murat C."/>
            <person name="Nolan M."/>
            <person name="Ohm R.A."/>
            <person name="Pangilinan J."/>
            <person name="Pereira M.F."/>
            <person name="Perotto S."/>
            <person name="Peter M."/>
            <person name="Pfister S."/>
            <person name="Riley R."/>
            <person name="Sitrit Y."/>
            <person name="Stielow J.B."/>
            <person name="Szollosi G."/>
            <person name="Zifcakova L."/>
            <person name="Stursova M."/>
            <person name="Spatafora J.W."/>
            <person name="Tedersoo L."/>
            <person name="Vaario L.M."/>
            <person name="Yamada A."/>
            <person name="Yan M."/>
            <person name="Wang P."/>
            <person name="Xu J."/>
            <person name="Bruns T."/>
            <person name="Baldrian P."/>
            <person name="Vilgalys R."/>
            <person name="Dunand C."/>
            <person name="Henrissat B."/>
            <person name="Grigoriev I.V."/>
            <person name="Hibbett D."/>
            <person name="Nagy L.G."/>
            <person name="Martin F.M."/>
        </authorList>
    </citation>
    <scope>NUCLEOTIDE SEQUENCE</scope>
    <source>
        <strain evidence="1">P2</strain>
    </source>
</reference>
<organism evidence="1 2">
    <name type="scientific">Thelephora ganbajun</name>
    <name type="common">Ganba fungus</name>
    <dbReference type="NCBI Taxonomy" id="370292"/>
    <lineage>
        <taxon>Eukaryota</taxon>
        <taxon>Fungi</taxon>
        <taxon>Dikarya</taxon>
        <taxon>Basidiomycota</taxon>
        <taxon>Agaricomycotina</taxon>
        <taxon>Agaricomycetes</taxon>
        <taxon>Thelephorales</taxon>
        <taxon>Thelephoraceae</taxon>
        <taxon>Thelephora</taxon>
    </lineage>
</organism>
<dbReference type="Proteomes" id="UP000886501">
    <property type="component" value="Unassembled WGS sequence"/>
</dbReference>
<sequence>MRLSTLPAVLFSLLLVLVLLVDSAPAQVDSEERPPNGVKLDPDNFHELTSEGTWYTSSLYTRRAHSPHLFARFVEFFSPYCPHCRHFTPTWKELVADIYKIPNSPLNMGQMNCAVHGDKCEELKVTGWPQLNVYKNGEFIDTFRKARELDLLKEYLDKYLVAETYPPPPPVAKAQTRILNPEGKVLELDEQNFSNEIKEGGVFVKFFAPWCGHCKKLAPTWTKLAEQMKNQLTIAEVNCEEHNALCRAEDIQGYPMLFYYGDDGVKTEYTGGRKPEQLQAFVEKVLKPSVEEIGPGEFDKQLKINEVLYLLLYSPADIHTPDLVGKASGALFGSPPVYMSSSDGLASQLHVGTTSLPMLLVFKDGDTEHPAGQWQLKASHNVEDIKLWLLRNRLPSALQLDSDTFQSVMNPKNVAAPLVVITAVSEKNRQNIISALKSIGKQWREGEKVGKREVVFTWMDGERWAKWLKSMYGIVDAGTAETPSVIIADHMNLVYYDVGSYGSKIQLTYSSIVSTLESITKGTVKAKHSENFFERTVRSINNGLVILEDYVVNHVKTVLFIGFLFLIAFVRFVRRALSDTAEYPDGRGGTVRYEKHGNGYLRKSNRMD</sequence>
<accession>A0ACB6ZQ39</accession>
<keyword evidence="2" id="KW-1185">Reference proteome</keyword>
<evidence type="ECO:0000313" key="1">
    <source>
        <dbReference type="EMBL" id="KAF9651786.1"/>
    </source>
</evidence>
<gene>
    <name evidence="1" type="ORF">BDM02DRAFT_3090504</name>
</gene>
<proteinExistence type="predicted"/>
<dbReference type="EMBL" id="MU117973">
    <property type="protein sequence ID" value="KAF9651786.1"/>
    <property type="molecule type" value="Genomic_DNA"/>
</dbReference>
<protein>
    <submittedName>
        <fullName evidence="1">Thioredoxin-domain-containing protein</fullName>
    </submittedName>
</protein>
<comment type="caution">
    <text evidence="1">The sequence shown here is derived from an EMBL/GenBank/DDBJ whole genome shotgun (WGS) entry which is preliminary data.</text>
</comment>
<evidence type="ECO:0000313" key="2">
    <source>
        <dbReference type="Proteomes" id="UP000886501"/>
    </source>
</evidence>